<keyword evidence="2" id="KW-0732">Signal</keyword>
<sequence length="107" mass="11447">MKIISNFLLPQVVALALFSSAGMAAESAKSQLDRATDGKQHTGATFDGSKEKRGGVDTTVKSSTSTATQTRTQEQAIKEYKESGKTTDAERKAIENYKNSGKSRSGK</sequence>
<evidence type="ECO:0000256" key="1">
    <source>
        <dbReference type="SAM" id="MobiDB-lite"/>
    </source>
</evidence>
<dbReference type="Proteomes" id="UP000178885">
    <property type="component" value="Unassembled WGS sequence"/>
</dbReference>
<evidence type="ECO:0000313" key="3">
    <source>
        <dbReference type="EMBL" id="OGI48653.1"/>
    </source>
</evidence>
<evidence type="ECO:0000256" key="2">
    <source>
        <dbReference type="SAM" id="SignalP"/>
    </source>
</evidence>
<feature type="region of interest" description="Disordered" evidence="1">
    <location>
        <begin position="26"/>
        <end position="107"/>
    </location>
</feature>
<feature type="chain" id="PRO_5009526841" description="DUF4148 domain-containing protein" evidence="2">
    <location>
        <begin position="25"/>
        <end position="107"/>
    </location>
</feature>
<feature type="compositionally biased region" description="Basic and acidic residues" evidence="1">
    <location>
        <begin position="31"/>
        <end position="40"/>
    </location>
</feature>
<feature type="compositionally biased region" description="Basic and acidic residues" evidence="1">
    <location>
        <begin position="76"/>
        <end position="95"/>
    </location>
</feature>
<name>A0A1F6TU41_9PROT</name>
<feature type="compositionally biased region" description="Low complexity" evidence="1">
    <location>
        <begin position="62"/>
        <end position="75"/>
    </location>
</feature>
<feature type="signal peptide" evidence="2">
    <location>
        <begin position="1"/>
        <end position="24"/>
    </location>
</feature>
<comment type="caution">
    <text evidence="3">The sequence shown here is derived from an EMBL/GenBank/DDBJ whole genome shotgun (WGS) entry which is preliminary data.</text>
</comment>
<feature type="compositionally biased region" description="Polar residues" evidence="1">
    <location>
        <begin position="97"/>
        <end position="107"/>
    </location>
</feature>
<dbReference type="EMBL" id="MFSU01000023">
    <property type="protein sequence ID" value="OGI48653.1"/>
    <property type="molecule type" value="Genomic_DNA"/>
</dbReference>
<dbReference type="AlphaFoldDB" id="A0A1F6TU41"/>
<evidence type="ECO:0000313" key="4">
    <source>
        <dbReference type="Proteomes" id="UP000178885"/>
    </source>
</evidence>
<evidence type="ECO:0008006" key="5">
    <source>
        <dbReference type="Google" id="ProtNLM"/>
    </source>
</evidence>
<accession>A0A1F6TU41</accession>
<gene>
    <name evidence="3" type="ORF">A2151_09840</name>
</gene>
<proteinExistence type="predicted"/>
<organism evidence="3 4">
    <name type="scientific">Candidatus Muproteobacteria bacterium RBG_16_65_34</name>
    <dbReference type="NCBI Taxonomy" id="1817760"/>
    <lineage>
        <taxon>Bacteria</taxon>
        <taxon>Pseudomonadati</taxon>
        <taxon>Pseudomonadota</taxon>
        <taxon>Candidatus Muproteobacteria</taxon>
    </lineage>
</organism>
<reference evidence="3 4" key="1">
    <citation type="journal article" date="2016" name="Nat. Commun.">
        <title>Thousands of microbial genomes shed light on interconnected biogeochemical processes in an aquifer system.</title>
        <authorList>
            <person name="Anantharaman K."/>
            <person name="Brown C.T."/>
            <person name="Hug L.A."/>
            <person name="Sharon I."/>
            <person name="Castelle C.J."/>
            <person name="Probst A.J."/>
            <person name="Thomas B.C."/>
            <person name="Singh A."/>
            <person name="Wilkins M.J."/>
            <person name="Karaoz U."/>
            <person name="Brodie E.L."/>
            <person name="Williams K.H."/>
            <person name="Hubbard S.S."/>
            <person name="Banfield J.F."/>
        </authorList>
    </citation>
    <scope>NUCLEOTIDE SEQUENCE [LARGE SCALE GENOMIC DNA]</scope>
</reference>
<protein>
    <recommendedName>
        <fullName evidence="5">DUF4148 domain-containing protein</fullName>
    </recommendedName>
</protein>